<sequence>MSSWLKKGYVYYLRIPQHCTCQGHRHRKIMFPPFSVMDSTGADIHAGLFASCISGCFTIARNLIRIRVLVCPRKY</sequence>
<accession>A0A9P7VKU3</accession>
<keyword evidence="1" id="KW-0812">Transmembrane</keyword>
<name>A0A9P7VKU3_9AGAR</name>
<organism evidence="2 3">
    <name type="scientific">Guyanagaster necrorhizus</name>
    <dbReference type="NCBI Taxonomy" id="856835"/>
    <lineage>
        <taxon>Eukaryota</taxon>
        <taxon>Fungi</taxon>
        <taxon>Dikarya</taxon>
        <taxon>Basidiomycota</taxon>
        <taxon>Agaricomycotina</taxon>
        <taxon>Agaricomycetes</taxon>
        <taxon>Agaricomycetidae</taxon>
        <taxon>Agaricales</taxon>
        <taxon>Marasmiineae</taxon>
        <taxon>Physalacriaceae</taxon>
        <taxon>Guyanagaster</taxon>
    </lineage>
</organism>
<keyword evidence="1" id="KW-1133">Transmembrane helix</keyword>
<gene>
    <name evidence="2" type="ORF">BT62DRAFT_444566</name>
</gene>
<dbReference type="Proteomes" id="UP000812287">
    <property type="component" value="Unassembled WGS sequence"/>
</dbReference>
<dbReference type="EMBL" id="MU250552">
    <property type="protein sequence ID" value="KAG7442332.1"/>
    <property type="molecule type" value="Genomic_DNA"/>
</dbReference>
<dbReference type="GeneID" id="66103206"/>
<feature type="transmembrane region" description="Helical" evidence="1">
    <location>
        <begin position="44"/>
        <end position="64"/>
    </location>
</feature>
<dbReference type="RefSeq" id="XP_043035832.1">
    <property type="nucleotide sequence ID" value="XM_043180910.1"/>
</dbReference>
<reference evidence="2" key="1">
    <citation type="submission" date="2020-11" db="EMBL/GenBank/DDBJ databases">
        <title>Adaptations for nitrogen fixation in a non-lichenized fungal sporocarp promotes dispersal by wood-feeding termites.</title>
        <authorList>
            <consortium name="DOE Joint Genome Institute"/>
            <person name="Koch R.A."/>
            <person name="Yoon G."/>
            <person name="Arayal U."/>
            <person name="Lail K."/>
            <person name="Amirebrahimi M."/>
            <person name="Labutti K."/>
            <person name="Lipzen A."/>
            <person name="Riley R."/>
            <person name="Barry K."/>
            <person name="Henrissat B."/>
            <person name="Grigoriev I.V."/>
            <person name="Herr J.R."/>
            <person name="Aime M.C."/>
        </authorList>
    </citation>
    <scope>NUCLEOTIDE SEQUENCE</scope>
    <source>
        <strain evidence="2">MCA 3950</strain>
    </source>
</reference>
<keyword evidence="3" id="KW-1185">Reference proteome</keyword>
<evidence type="ECO:0000313" key="3">
    <source>
        <dbReference type="Proteomes" id="UP000812287"/>
    </source>
</evidence>
<evidence type="ECO:0000313" key="2">
    <source>
        <dbReference type="EMBL" id="KAG7442332.1"/>
    </source>
</evidence>
<proteinExistence type="predicted"/>
<dbReference type="AlphaFoldDB" id="A0A9P7VKU3"/>
<evidence type="ECO:0000256" key="1">
    <source>
        <dbReference type="SAM" id="Phobius"/>
    </source>
</evidence>
<keyword evidence="1" id="KW-0472">Membrane</keyword>
<protein>
    <submittedName>
        <fullName evidence="2">Uncharacterized protein</fullName>
    </submittedName>
</protein>
<comment type="caution">
    <text evidence="2">The sequence shown here is derived from an EMBL/GenBank/DDBJ whole genome shotgun (WGS) entry which is preliminary data.</text>
</comment>